<organism evidence="1 2">
    <name type="scientific">Chitinophaga skermanii</name>
    <dbReference type="NCBI Taxonomy" id="331697"/>
    <lineage>
        <taxon>Bacteria</taxon>
        <taxon>Pseudomonadati</taxon>
        <taxon>Bacteroidota</taxon>
        <taxon>Chitinophagia</taxon>
        <taxon>Chitinophagales</taxon>
        <taxon>Chitinophagaceae</taxon>
        <taxon>Chitinophaga</taxon>
    </lineage>
</organism>
<proteinExistence type="predicted"/>
<protein>
    <submittedName>
        <fullName evidence="1">Uncharacterized protein YdeI (YjbR/CyaY-like superfamily)</fullName>
    </submittedName>
</protein>
<dbReference type="OrthoDB" id="9796999at2"/>
<dbReference type="AlphaFoldDB" id="A0A327QY42"/>
<dbReference type="EMBL" id="QLLL01000002">
    <property type="protein sequence ID" value="RAJ08668.1"/>
    <property type="molecule type" value="Genomic_DNA"/>
</dbReference>
<dbReference type="Proteomes" id="UP000249547">
    <property type="component" value="Unassembled WGS sequence"/>
</dbReference>
<name>A0A327QY42_9BACT</name>
<evidence type="ECO:0000313" key="1">
    <source>
        <dbReference type="EMBL" id="RAJ08668.1"/>
    </source>
</evidence>
<sequence length="194" mass="21746">MKTPLLQLIPQNRQEWRTWLEKNHDSGQIVQVVLLKKHAQVAGISYTDAVAEALCFGWIDSTARTYDTDRFIQTFGARKAKSPWSGINKKKSQELIDAQLMTAPGFASIAAAKANGYWNILDDVEKLLIPADLQAAFKKSPKAADFYEQLSNAEKRMILYWLITAQRETTRSKRIADLVTGAAKGLKPAILPQK</sequence>
<dbReference type="Pfam" id="PF13376">
    <property type="entry name" value="OmdA"/>
    <property type="match status" value="1"/>
</dbReference>
<reference evidence="1 2" key="1">
    <citation type="submission" date="2018-06" db="EMBL/GenBank/DDBJ databases">
        <title>Genomic Encyclopedia of Archaeal and Bacterial Type Strains, Phase II (KMG-II): from individual species to whole genera.</title>
        <authorList>
            <person name="Goeker M."/>
        </authorList>
    </citation>
    <scope>NUCLEOTIDE SEQUENCE [LARGE SCALE GENOMIC DNA]</scope>
    <source>
        <strain evidence="1 2">DSM 23857</strain>
    </source>
</reference>
<comment type="caution">
    <text evidence="1">The sequence shown here is derived from an EMBL/GenBank/DDBJ whole genome shotgun (WGS) entry which is preliminary data.</text>
</comment>
<keyword evidence="2" id="KW-1185">Reference proteome</keyword>
<dbReference type="RefSeq" id="WP_111596795.1">
    <property type="nucleotide sequence ID" value="NZ_QLLL01000002.1"/>
</dbReference>
<accession>A0A327QY42</accession>
<evidence type="ECO:0000313" key="2">
    <source>
        <dbReference type="Proteomes" id="UP000249547"/>
    </source>
</evidence>
<gene>
    <name evidence="1" type="ORF">LX64_01322</name>
</gene>